<organism evidence="2 3">
    <name type="scientific">Helianthus annuus</name>
    <name type="common">Common sunflower</name>
    <dbReference type="NCBI Taxonomy" id="4232"/>
    <lineage>
        <taxon>Eukaryota</taxon>
        <taxon>Viridiplantae</taxon>
        <taxon>Streptophyta</taxon>
        <taxon>Embryophyta</taxon>
        <taxon>Tracheophyta</taxon>
        <taxon>Spermatophyta</taxon>
        <taxon>Magnoliopsida</taxon>
        <taxon>eudicotyledons</taxon>
        <taxon>Gunneridae</taxon>
        <taxon>Pentapetalae</taxon>
        <taxon>asterids</taxon>
        <taxon>campanulids</taxon>
        <taxon>Asterales</taxon>
        <taxon>Asteraceae</taxon>
        <taxon>Asteroideae</taxon>
        <taxon>Heliantheae alliance</taxon>
        <taxon>Heliantheae</taxon>
        <taxon>Helianthus</taxon>
    </lineage>
</organism>
<evidence type="ECO:0000313" key="1">
    <source>
        <dbReference type="EMBL" id="KAF5784125.1"/>
    </source>
</evidence>
<sequence length="54" mass="5974">MSDLKRLLAMDSNGLKPLVLESNKMEASAKHLPIKKRRIVFMDSSLSLNNASSS</sequence>
<proteinExistence type="predicted"/>
<dbReference type="Proteomes" id="UP000215914">
    <property type="component" value="Chromosome 11"/>
</dbReference>
<dbReference type="Gramene" id="mRNA:HanXRQr2_Chr11g0515911">
    <property type="protein sequence ID" value="mRNA:HanXRQr2_Chr11g0515911"/>
    <property type="gene ID" value="HanXRQr2_Chr11g0515911"/>
</dbReference>
<dbReference type="InParanoid" id="A0A251TEU0"/>
<evidence type="ECO:0000313" key="2">
    <source>
        <dbReference type="EMBL" id="OTG09259.1"/>
    </source>
</evidence>
<reference evidence="1 3" key="1">
    <citation type="journal article" date="2017" name="Nature">
        <title>The sunflower genome provides insights into oil metabolism, flowering and Asterid evolution.</title>
        <authorList>
            <person name="Badouin H."/>
            <person name="Gouzy J."/>
            <person name="Grassa C.J."/>
            <person name="Murat F."/>
            <person name="Staton S.E."/>
            <person name="Cottret L."/>
            <person name="Lelandais-Briere C."/>
            <person name="Owens G.L."/>
            <person name="Carrere S."/>
            <person name="Mayjonade B."/>
            <person name="Legrand L."/>
            <person name="Gill N."/>
            <person name="Kane N.C."/>
            <person name="Bowers J.E."/>
            <person name="Hubner S."/>
            <person name="Bellec A."/>
            <person name="Berard A."/>
            <person name="Berges H."/>
            <person name="Blanchet N."/>
            <person name="Boniface M.C."/>
            <person name="Brunel D."/>
            <person name="Catrice O."/>
            <person name="Chaidir N."/>
            <person name="Claudel C."/>
            <person name="Donnadieu C."/>
            <person name="Faraut T."/>
            <person name="Fievet G."/>
            <person name="Helmstetter N."/>
            <person name="King M."/>
            <person name="Knapp S.J."/>
            <person name="Lai Z."/>
            <person name="Le Paslier M.C."/>
            <person name="Lippi Y."/>
            <person name="Lorenzon L."/>
            <person name="Mandel J.R."/>
            <person name="Marage G."/>
            <person name="Marchand G."/>
            <person name="Marquand E."/>
            <person name="Bret-Mestries E."/>
            <person name="Morien E."/>
            <person name="Nambeesan S."/>
            <person name="Nguyen T."/>
            <person name="Pegot-Espagnet P."/>
            <person name="Pouilly N."/>
            <person name="Raftis F."/>
            <person name="Sallet E."/>
            <person name="Schiex T."/>
            <person name="Thomas J."/>
            <person name="Vandecasteele C."/>
            <person name="Vares D."/>
            <person name="Vear F."/>
            <person name="Vautrin S."/>
            <person name="Crespi M."/>
            <person name="Mangin B."/>
            <person name="Burke J.M."/>
            <person name="Salse J."/>
            <person name="Munos S."/>
            <person name="Vincourt P."/>
            <person name="Rieseberg L.H."/>
            <person name="Langlade N.B."/>
        </authorList>
    </citation>
    <scope>NUCLEOTIDE SEQUENCE [LARGE SCALE GENOMIC DNA]</scope>
    <source>
        <strain evidence="3">cv. SF193</strain>
        <tissue evidence="1">Leaves</tissue>
    </source>
</reference>
<dbReference type="AlphaFoldDB" id="A0A251TEU0"/>
<gene>
    <name evidence="2" type="ORF">HannXRQ_Chr11g0351001</name>
    <name evidence="1" type="ORF">HanXRQr2_Chr11g0515911</name>
</gene>
<keyword evidence="3" id="KW-1185">Reference proteome</keyword>
<protein>
    <submittedName>
        <fullName evidence="2">Uncharacterized protein</fullName>
    </submittedName>
</protein>
<reference evidence="2" key="2">
    <citation type="submission" date="2017-02" db="EMBL/GenBank/DDBJ databases">
        <title>Sunflower complete genome.</title>
        <authorList>
            <person name="Langlade N."/>
            <person name="Munos S."/>
        </authorList>
    </citation>
    <scope>NUCLEOTIDE SEQUENCE [LARGE SCALE GENOMIC DNA]</scope>
    <source>
        <tissue evidence="2">Leaves</tissue>
    </source>
</reference>
<reference evidence="1" key="3">
    <citation type="submission" date="2020-06" db="EMBL/GenBank/DDBJ databases">
        <title>Helianthus annuus Genome sequencing and assembly Release 2.</title>
        <authorList>
            <person name="Gouzy J."/>
            <person name="Langlade N."/>
            <person name="Munos S."/>
        </authorList>
    </citation>
    <scope>NUCLEOTIDE SEQUENCE</scope>
    <source>
        <tissue evidence="1">Leaves</tissue>
    </source>
</reference>
<evidence type="ECO:0000313" key="3">
    <source>
        <dbReference type="Proteomes" id="UP000215914"/>
    </source>
</evidence>
<dbReference type="EMBL" id="CM007900">
    <property type="protein sequence ID" value="OTG09259.1"/>
    <property type="molecule type" value="Genomic_DNA"/>
</dbReference>
<accession>A0A251TEU0</accession>
<dbReference type="EMBL" id="MNCJ02000326">
    <property type="protein sequence ID" value="KAF5784125.1"/>
    <property type="molecule type" value="Genomic_DNA"/>
</dbReference>
<name>A0A251TEU0_HELAN</name>